<comment type="caution">
    <text evidence="1">The sequence shown here is derived from an EMBL/GenBank/DDBJ whole genome shotgun (WGS) entry which is preliminary data.</text>
</comment>
<name>A0ABU0B6G9_9HYPH</name>
<sequence length="86" mass="8937">MSADLHAAIRTAVRDHVVAGGMSTEAGIVFDATEVADALIEVLAEVIVSGPPDHRWSFVASIHSALDQAVVTKASISQVAYPVLPS</sequence>
<dbReference type="RefSeq" id="WP_307017750.1">
    <property type="nucleotide sequence ID" value="NZ_JAUSUI010000001.1"/>
</dbReference>
<gene>
    <name evidence="1" type="ORF">J2S75_000424</name>
</gene>
<keyword evidence="2" id="KW-1185">Reference proteome</keyword>
<dbReference type="Proteomes" id="UP001224682">
    <property type="component" value="Unassembled WGS sequence"/>
</dbReference>
<protein>
    <submittedName>
        <fullName evidence="1">Uncharacterized protein</fullName>
    </submittedName>
</protein>
<organism evidence="1 2">
    <name type="scientific">Ancylobacter polymorphus</name>
    <dbReference type="NCBI Taxonomy" id="223390"/>
    <lineage>
        <taxon>Bacteria</taxon>
        <taxon>Pseudomonadati</taxon>
        <taxon>Pseudomonadota</taxon>
        <taxon>Alphaproteobacteria</taxon>
        <taxon>Hyphomicrobiales</taxon>
        <taxon>Xanthobacteraceae</taxon>
        <taxon>Ancylobacter</taxon>
    </lineage>
</organism>
<dbReference type="EMBL" id="JAUSUI010000001">
    <property type="protein sequence ID" value="MDQ0301413.1"/>
    <property type="molecule type" value="Genomic_DNA"/>
</dbReference>
<proteinExistence type="predicted"/>
<accession>A0ABU0B6G9</accession>
<evidence type="ECO:0000313" key="2">
    <source>
        <dbReference type="Proteomes" id="UP001224682"/>
    </source>
</evidence>
<reference evidence="1 2" key="1">
    <citation type="submission" date="2023-07" db="EMBL/GenBank/DDBJ databases">
        <title>Genomic Encyclopedia of Type Strains, Phase IV (KMG-IV): sequencing the most valuable type-strain genomes for metagenomic binning, comparative biology and taxonomic classification.</title>
        <authorList>
            <person name="Goeker M."/>
        </authorList>
    </citation>
    <scope>NUCLEOTIDE SEQUENCE [LARGE SCALE GENOMIC DNA]</scope>
    <source>
        <strain evidence="1 2">DSM 2457</strain>
    </source>
</reference>
<evidence type="ECO:0000313" key="1">
    <source>
        <dbReference type="EMBL" id="MDQ0301413.1"/>
    </source>
</evidence>